<keyword evidence="2" id="KW-0378">Hydrolase</keyword>
<proteinExistence type="predicted"/>
<dbReference type="PROSITE" id="PS51257">
    <property type="entry name" value="PROKAR_LIPOPROTEIN"/>
    <property type="match status" value="1"/>
</dbReference>
<dbReference type="InterPro" id="IPR022409">
    <property type="entry name" value="PKD/Chitinase_dom"/>
</dbReference>
<evidence type="ECO:0000313" key="2">
    <source>
        <dbReference type="EMBL" id="AIF07250.1"/>
    </source>
</evidence>
<evidence type="ECO:0000259" key="1">
    <source>
        <dbReference type="PROSITE" id="PS50093"/>
    </source>
</evidence>
<dbReference type="SUPFAM" id="SSF49299">
    <property type="entry name" value="PKD domain"/>
    <property type="match status" value="2"/>
</dbReference>
<dbReference type="InterPro" id="IPR013783">
    <property type="entry name" value="Ig-like_fold"/>
</dbReference>
<organism evidence="2">
    <name type="scientific">uncultured marine group II/III euryarchaeote KM3_200_E08</name>
    <dbReference type="NCBI Taxonomy" id="1457977"/>
    <lineage>
        <taxon>Archaea</taxon>
        <taxon>Methanobacteriati</taxon>
        <taxon>Methanobacteriota</taxon>
        <taxon>environmental samples</taxon>
    </lineage>
</organism>
<reference evidence="2" key="1">
    <citation type="journal article" date="2014" name="Genome Biol. Evol.">
        <title>Pangenome evidence for extensive interdomain horizontal transfer affecting lineage core and shell genes in uncultured planktonic thaumarchaeota and euryarchaeota.</title>
        <authorList>
            <person name="Deschamps P."/>
            <person name="Zivanovic Y."/>
            <person name="Moreira D."/>
            <person name="Rodriguez-Valera F."/>
            <person name="Lopez-Garcia P."/>
        </authorList>
    </citation>
    <scope>NUCLEOTIDE SEQUENCE</scope>
</reference>
<dbReference type="CDD" id="cd00146">
    <property type="entry name" value="PKD"/>
    <property type="match status" value="1"/>
</dbReference>
<dbReference type="EMBL" id="KF900796">
    <property type="protein sequence ID" value="AIF07250.1"/>
    <property type="molecule type" value="Genomic_DNA"/>
</dbReference>
<protein>
    <submittedName>
        <fullName evidence="2">Glycoside hydrolase, family 20, catalytic core</fullName>
    </submittedName>
</protein>
<dbReference type="InterPro" id="IPR000601">
    <property type="entry name" value="PKD_dom"/>
</dbReference>
<dbReference type="Gene3D" id="2.60.40.10">
    <property type="entry name" value="Immunoglobulins"/>
    <property type="match status" value="2"/>
</dbReference>
<sequence length="389" mass="42582">MASSRRCLPTALVLMLLSASLVGCSGLSSTTPNARVTADLQEINIGETVNFDARDSSSPDPTYIDEFRWDFGDGDSRTTKQGIVSHTFDVAGNYEVEVTVVNDNGEVDRASVSVFVNSQPTIILEMPTFVRAGEPARLDASSSTDPEGAAIEFLWDFDHGVDSDADGDKTNDADSSSSFVDLVYETSGNRTGSVSVIDDKGAMNTQIWSLMVVSRNFMVVWEEQHLEFEWSGYLEQGQSYELSHEPGEGARIIQVNATLTLARDLLPIMWPEDNFTLSLNIPETGWSTFASTTHDNVTENASASIDRSNMNSIPDSDYTVTADSSEGLVEALLNEPGERFGQGTWFWTITADECDPDLPVDDVDPDQGNEWKLVIEFVILIPRVSEIGV</sequence>
<feature type="domain" description="PKD" evidence="1">
    <location>
        <begin position="32"/>
        <end position="116"/>
    </location>
</feature>
<dbReference type="PROSITE" id="PS50093">
    <property type="entry name" value="PKD"/>
    <property type="match status" value="1"/>
</dbReference>
<dbReference type="InterPro" id="IPR035986">
    <property type="entry name" value="PKD_dom_sf"/>
</dbReference>
<dbReference type="GO" id="GO:0016787">
    <property type="term" value="F:hydrolase activity"/>
    <property type="evidence" value="ECO:0007669"/>
    <property type="project" value="UniProtKB-KW"/>
</dbReference>
<dbReference type="Pfam" id="PF18911">
    <property type="entry name" value="PKD_4"/>
    <property type="match status" value="2"/>
</dbReference>
<accession>A0A075GWB7</accession>
<name>A0A075GWB7_9EURY</name>
<dbReference type="AlphaFoldDB" id="A0A075GWB7"/>
<dbReference type="SMART" id="SM00089">
    <property type="entry name" value="PKD"/>
    <property type="match status" value="2"/>
</dbReference>